<keyword evidence="2" id="KW-1185">Reference proteome</keyword>
<organism evidence="1 2">
    <name type="scientific">Deinococcus caeni</name>
    <dbReference type="NCBI Taxonomy" id="569127"/>
    <lineage>
        <taxon>Bacteria</taxon>
        <taxon>Thermotogati</taxon>
        <taxon>Deinococcota</taxon>
        <taxon>Deinococci</taxon>
        <taxon>Deinococcales</taxon>
        <taxon>Deinococcaceae</taxon>
        <taxon>Deinococcus</taxon>
    </lineage>
</organism>
<reference evidence="1 2" key="1">
    <citation type="submission" date="2024-02" db="EMBL/GenBank/DDBJ databases">
        <title>Deinococcus caeni NBRC 101312.</title>
        <authorList>
            <person name="Ichikawa N."/>
            <person name="Katano-Makiyama Y."/>
            <person name="Hidaka K."/>
        </authorList>
    </citation>
    <scope>NUCLEOTIDE SEQUENCE [LARGE SCALE GENOMIC DNA]</scope>
    <source>
        <strain evidence="1 2">NBRC 101312</strain>
    </source>
</reference>
<name>A0ABP9UC75_9DEIO</name>
<dbReference type="EMBL" id="BAABQU010000016">
    <property type="protein sequence ID" value="GAA5440103.1"/>
    <property type="molecule type" value="Genomic_DNA"/>
</dbReference>
<accession>A0ABP9UC75</accession>
<dbReference type="Proteomes" id="UP001423409">
    <property type="component" value="Unassembled WGS sequence"/>
</dbReference>
<protein>
    <recommendedName>
        <fullName evidence="3">Penicillin-binding protein</fullName>
    </recommendedName>
</protein>
<dbReference type="RefSeq" id="WP_345444285.1">
    <property type="nucleotide sequence ID" value="NZ_BAABQU010000016.1"/>
</dbReference>
<sequence length="139" mass="14591">MRGRAGRGMMGGMILRRAPLLSLLLILGAPLAGARVRLGEPLPAHPWVSAGREVVVVYTHDCGDLGELWTALLGSGLPVRAVNAEGVTTPAPGGLKAWQGEGATRFSRALRVGTYPAVLLVQDGRVLNAWEGTFAGQLE</sequence>
<gene>
    <name evidence="1" type="ORF">Dcae01_01613</name>
</gene>
<evidence type="ECO:0000313" key="1">
    <source>
        <dbReference type="EMBL" id="GAA5440103.1"/>
    </source>
</evidence>
<evidence type="ECO:0008006" key="3">
    <source>
        <dbReference type="Google" id="ProtNLM"/>
    </source>
</evidence>
<comment type="caution">
    <text evidence="1">The sequence shown here is derived from an EMBL/GenBank/DDBJ whole genome shotgun (WGS) entry which is preliminary data.</text>
</comment>
<proteinExistence type="predicted"/>
<evidence type="ECO:0000313" key="2">
    <source>
        <dbReference type="Proteomes" id="UP001423409"/>
    </source>
</evidence>